<evidence type="ECO:0000256" key="2">
    <source>
        <dbReference type="ARBA" id="ARBA00009692"/>
    </source>
</evidence>
<dbReference type="GO" id="GO:0045148">
    <property type="term" value="F:tripeptide aminopeptidase activity"/>
    <property type="evidence" value="ECO:0007669"/>
    <property type="project" value="UniProtKB-UniRule"/>
</dbReference>
<sequence>MEPMVERFVRYTSINTRSNEESTTIPSTQTQVDFATNVLVPDLKAIGLDEVIYNRENGFVIGTLNANTDAKAPSIGFIAHMDTADYNAENIKPRIIENYDGNDICLNEEHQIFTRRTDFPNLKNYIGKSLVVTDGLTLLGGDDKAGICEIMEALSYLVAHPEIKHGKIMCAFGPDEEIGTGADHFDVKQFPVDFAYTIDGESLGQLEYETFNAAGGTVTLKGVSVHTGTAKGIMINCAKLAMQFDALLPGAAVPEHTCGRQGFFMLMSMETQVDTGKMNYIIRDHDKELFEAKKAFFLQAGQTLNEIYGREVCEVSVKDQYYNMYDIIKDNMECVNVAKAAMEKAGITPICDPIRGGTDGSKISFMGIPTPNIFTGVENLHGRHEFACIDDMKKAVEVIVNIVNIEK</sequence>
<keyword evidence="5 11" id="KW-0479">Metal-binding</keyword>
<dbReference type="PANTHER" id="PTHR42994">
    <property type="entry name" value="PEPTIDASE T"/>
    <property type="match status" value="1"/>
</dbReference>
<dbReference type="GO" id="GO:0006518">
    <property type="term" value="P:peptide metabolic process"/>
    <property type="evidence" value="ECO:0007669"/>
    <property type="project" value="InterPro"/>
</dbReference>
<evidence type="ECO:0000256" key="4">
    <source>
        <dbReference type="ARBA" id="ARBA00022670"/>
    </source>
</evidence>
<evidence type="ECO:0000256" key="1">
    <source>
        <dbReference type="ARBA" id="ARBA00000870"/>
    </source>
</evidence>
<comment type="cofactor">
    <cofactor evidence="11">
        <name>Zn(2+)</name>
        <dbReference type="ChEBI" id="CHEBI:29105"/>
    </cofactor>
    <text evidence="11">Binds 2 Zn(2+) ions per subunit.</text>
</comment>
<evidence type="ECO:0000256" key="8">
    <source>
        <dbReference type="ARBA" id="ARBA00023049"/>
    </source>
</evidence>
<dbReference type="Pfam" id="PF07687">
    <property type="entry name" value="M20_dimer"/>
    <property type="match status" value="1"/>
</dbReference>
<dbReference type="GO" id="GO:0006508">
    <property type="term" value="P:proteolysis"/>
    <property type="evidence" value="ECO:0007669"/>
    <property type="project" value="UniProtKB-UniRule"/>
</dbReference>
<evidence type="ECO:0000256" key="7">
    <source>
        <dbReference type="ARBA" id="ARBA00022833"/>
    </source>
</evidence>
<dbReference type="SUPFAM" id="SSF55031">
    <property type="entry name" value="Bacterial exopeptidase dimerisation domain"/>
    <property type="match status" value="1"/>
</dbReference>
<dbReference type="Proteomes" id="UP000070226">
    <property type="component" value="Unassembled WGS sequence"/>
</dbReference>
<evidence type="ECO:0000256" key="10">
    <source>
        <dbReference type="PIRSR" id="PIRSR037215-1"/>
    </source>
</evidence>
<dbReference type="SUPFAM" id="SSF53187">
    <property type="entry name" value="Zn-dependent exopeptidases"/>
    <property type="match status" value="1"/>
</dbReference>
<dbReference type="PATRIC" id="fig|39777.7.peg.5"/>
<dbReference type="CDD" id="cd03892">
    <property type="entry name" value="M20_peptT"/>
    <property type="match status" value="1"/>
</dbReference>
<feature type="active site" evidence="10">
    <location>
        <position position="82"/>
    </location>
</feature>
<organism evidence="12">
    <name type="scientific">Veillonella atypica</name>
    <dbReference type="NCBI Taxonomy" id="39777"/>
    <lineage>
        <taxon>Bacteria</taxon>
        <taxon>Bacillati</taxon>
        <taxon>Bacillota</taxon>
        <taxon>Negativicutes</taxon>
        <taxon>Veillonellales</taxon>
        <taxon>Veillonellaceae</taxon>
        <taxon>Veillonella</taxon>
    </lineage>
</organism>
<dbReference type="InterPro" id="IPR010161">
    <property type="entry name" value="Peptidase_M20B"/>
</dbReference>
<comment type="caution">
    <text evidence="12">The sequence shown here is derived from an EMBL/GenBank/DDBJ whole genome shotgun (WGS) entry which is preliminary data.</text>
</comment>
<dbReference type="InterPro" id="IPR036264">
    <property type="entry name" value="Bact_exopeptidase_dim_dom"/>
</dbReference>
<dbReference type="InterPro" id="IPR002933">
    <property type="entry name" value="Peptidase_M20"/>
</dbReference>
<evidence type="ECO:0000313" key="12">
    <source>
        <dbReference type="EMBL" id="KXA65639.1"/>
    </source>
</evidence>
<dbReference type="PIRSF" id="PIRSF037215">
    <property type="entry name" value="Peptidase_M20B"/>
    <property type="match status" value="1"/>
</dbReference>
<dbReference type="NCBIfam" id="TIGR01882">
    <property type="entry name" value="peptidase-T"/>
    <property type="match status" value="1"/>
</dbReference>
<dbReference type="RefSeq" id="WP_005377708.1">
    <property type="nucleotide sequence ID" value="NZ_CACRUN010000028.1"/>
</dbReference>
<keyword evidence="6" id="KW-0378">Hydrolase</keyword>
<evidence type="ECO:0000313" key="13">
    <source>
        <dbReference type="Proteomes" id="UP000070226"/>
    </source>
</evidence>
<evidence type="ECO:0000256" key="9">
    <source>
        <dbReference type="NCBIfam" id="TIGR01882"/>
    </source>
</evidence>
<dbReference type="AlphaFoldDB" id="A0A133S7H5"/>
<keyword evidence="3" id="KW-0031">Aminopeptidase</keyword>
<reference evidence="12 13" key="1">
    <citation type="submission" date="2016-01" db="EMBL/GenBank/DDBJ databases">
        <authorList>
            <person name="Oliw E.H."/>
        </authorList>
    </citation>
    <scope>NUCLEOTIDE SEQUENCE [LARGE SCALE GENOMIC DNA]</scope>
    <source>
        <strain evidence="12 13">CMW7756B</strain>
    </source>
</reference>
<name>A0A133S7H5_9FIRM</name>
<feature type="binding site" evidence="11">
    <location>
        <position position="199"/>
    </location>
    <ligand>
        <name>Zn(2+)</name>
        <dbReference type="ChEBI" id="CHEBI:29105"/>
        <label>1</label>
    </ligand>
</feature>
<dbReference type="NCBIfam" id="NF009920">
    <property type="entry name" value="PRK13381.1"/>
    <property type="match status" value="1"/>
</dbReference>
<feature type="binding site" evidence="11">
    <location>
        <position position="381"/>
    </location>
    <ligand>
        <name>Zn(2+)</name>
        <dbReference type="ChEBI" id="CHEBI:29105"/>
        <label>2</label>
    </ligand>
</feature>
<keyword evidence="7 11" id="KW-0862">Zinc</keyword>
<feature type="binding site" evidence="11">
    <location>
        <position position="177"/>
    </location>
    <ligand>
        <name>Zn(2+)</name>
        <dbReference type="ChEBI" id="CHEBI:29105"/>
        <label>2</label>
    </ligand>
</feature>
<dbReference type="Gene3D" id="3.30.70.360">
    <property type="match status" value="1"/>
</dbReference>
<feature type="active site" description="Proton acceptor" evidence="10">
    <location>
        <position position="176"/>
    </location>
</feature>
<protein>
    <recommendedName>
        <fullName evidence="9">Peptidase T</fullName>
        <ecNumber evidence="9">3.4.11.4</ecNumber>
    </recommendedName>
</protein>
<evidence type="ECO:0000256" key="6">
    <source>
        <dbReference type="ARBA" id="ARBA00022801"/>
    </source>
</evidence>
<feature type="binding site" evidence="11">
    <location>
        <position position="80"/>
    </location>
    <ligand>
        <name>Zn(2+)</name>
        <dbReference type="ChEBI" id="CHEBI:29105"/>
        <label>1</label>
    </ligand>
</feature>
<accession>A0A133S7H5</accession>
<comment type="catalytic activity">
    <reaction evidence="1">
        <text>Release of the N-terminal residue from a tripeptide.</text>
        <dbReference type="EC" id="3.4.11.4"/>
    </reaction>
</comment>
<feature type="binding site" evidence="11">
    <location>
        <position position="142"/>
    </location>
    <ligand>
        <name>Zn(2+)</name>
        <dbReference type="ChEBI" id="CHEBI:29105"/>
        <label>1</label>
    </ligand>
</feature>
<dbReference type="STRING" id="39777.B7L28_01880"/>
<dbReference type="InterPro" id="IPR011650">
    <property type="entry name" value="Peptidase_M20_dimer"/>
</dbReference>
<gene>
    <name evidence="12" type="ORF">HMPREF3233_00005</name>
</gene>
<dbReference type="Pfam" id="PF01546">
    <property type="entry name" value="Peptidase_M20"/>
    <property type="match status" value="1"/>
</dbReference>
<dbReference type="EMBL" id="LRQT01000001">
    <property type="protein sequence ID" value="KXA65639.1"/>
    <property type="molecule type" value="Genomic_DNA"/>
</dbReference>
<dbReference type="Gene3D" id="3.40.630.10">
    <property type="entry name" value="Zn peptidases"/>
    <property type="match status" value="1"/>
</dbReference>
<dbReference type="GO" id="GO:0008237">
    <property type="term" value="F:metallopeptidase activity"/>
    <property type="evidence" value="ECO:0007669"/>
    <property type="project" value="UniProtKB-KW"/>
</dbReference>
<dbReference type="GO" id="GO:0008270">
    <property type="term" value="F:zinc ion binding"/>
    <property type="evidence" value="ECO:0007669"/>
    <property type="project" value="InterPro"/>
</dbReference>
<keyword evidence="8" id="KW-0482">Metalloprotease</keyword>
<proteinExistence type="inferred from homology"/>
<evidence type="ECO:0000256" key="11">
    <source>
        <dbReference type="PIRSR" id="PIRSR037215-2"/>
    </source>
</evidence>
<keyword evidence="4" id="KW-0645">Protease</keyword>
<dbReference type="PANTHER" id="PTHR42994:SF1">
    <property type="entry name" value="PEPTIDASE T"/>
    <property type="match status" value="1"/>
</dbReference>
<dbReference type="EC" id="3.4.11.4" evidence="9"/>
<dbReference type="GO" id="GO:0005829">
    <property type="term" value="C:cytosol"/>
    <property type="evidence" value="ECO:0007669"/>
    <property type="project" value="TreeGrafter"/>
</dbReference>
<evidence type="ECO:0000256" key="5">
    <source>
        <dbReference type="ARBA" id="ARBA00022723"/>
    </source>
</evidence>
<dbReference type="NCBIfam" id="NF003976">
    <property type="entry name" value="PRK05469.1"/>
    <property type="match status" value="1"/>
</dbReference>
<comment type="similarity">
    <text evidence="2">Belongs to the peptidase M20B family.</text>
</comment>
<evidence type="ECO:0000256" key="3">
    <source>
        <dbReference type="ARBA" id="ARBA00022438"/>
    </source>
</evidence>
<dbReference type="InterPro" id="IPR001261">
    <property type="entry name" value="ArgE/DapE_CS"/>
</dbReference>
<feature type="binding site" evidence="11">
    <location>
        <position position="142"/>
    </location>
    <ligand>
        <name>Zn(2+)</name>
        <dbReference type="ChEBI" id="CHEBI:29105"/>
        <label>2</label>
    </ligand>
</feature>
<dbReference type="PROSITE" id="PS00758">
    <property type="entry name" value="ARGE_DAPE_CPG2_1"/>
    <property type="match status" value="1"/>
</dbReference>